<protein>
    <submittedName>
        <fullName evidence="2">Uncharacterized protein</fullName>
    </submittedName>
</protein>
<proteinExistence type="predicted"/>
<name>A0A8X6WB70_TRICX</name>
<evidence type="ECO:0000256" key="1">
    <source>
        <dbReference type="SAM" id="MobiDB-lite"/>
    </source>
</evidence>
<dbReference type="Proteomes" id="UP000887159">
    <property type="component" value="Unassembled WGS sequence"/>
</dbReference>
<dbReference type="AlphaFoldDB" id="A0A8X6WB70"/>
<dbReference type="EMBL" id="BMAU01021397">
    <property type="protein sequence ID" value="GFY31214.1"/>
    <property type="molecule type" value="Genomic_DNA"/>
</dbReference>
<gene>
    <name evidence="2" type="ORF">TNCV_751771</name>
</gene>
<reference evidence="2" key="1">
    <citation type="submission" date="2020-08" db="EMBL/GenBank/DDBJ databases">
        <title>Multicomponent nature underlies the extraordinary mechanical properties of spider dragline silk.</title>
        <authorList>
            <person name="Kono N."/>
            <person name="Nakamura H."/>
            <person name="Mori M."/>
            <person name="Yoshida Y."/>
            <person name="Ohtoshi R."/>
            <person name="Malay A.D."/>
            <person name="Moran D.A.P."/>
            <person name="Tomita M."/>
            <person name="Numata K."/>
            <person name="Arakawa K."/>
        </authorList>
    </citation>
    <scope>NUCLEOTIDE SEQUENCE</scope>
</reference>
<sequence length="96" mass="11181">MTIVYFVFITPSTAGHVNEIQSIYVPKTSQRSSDFKYQLVISRHHSRNNELRLCNTENEKQMRARIKSFGSNFPHFRTSTSGKEEKGERKRISEVS</sequence>
<keyword evidence="3" id="KW-1185">Reference proteome</keyword>
<feature type="compositionally biased region" description="Basic and acidic residues" evidence="1">
    <location>
        <begin position="82"/>
        <end position="96"/>
    </location>
</feature>
<evidence type="ECO:0000313" key="2">
    <source>
        <dbReference type="EMBL" id="GFY31214.1"/>
    </source>
</evidence>
<evidence type="ECO:0000313" key="3">
    <source>
        <dbReference type="Proteomes" id="UP000887159"/>
    </source>
</evidence>
<accession>A0A8X6WB70</accession>
<comment type="caution">
    <text evidence="2">The sequence shown here is derived from an EMBL/GenBank/DDBJ whole genome shotgun (WGS) entry which is preliminary data.</text>
</comment>
<feature type="region of interest" description="Disordered" evidence="1">
    <location>
        <begin position="69"/>
        <end position="96"/>
    </location>
</feature>
<organism evidence="2 3">
    <name type="scientific">Trichonephila clavipes</name>
    <name type="common">Golden silk orbweaver</name>
    <name type="synonym">Nephila clavipes</name>
    <dbReference type="NCBI Taxonomy" id="2585209"/>
    <lineage>
        <taxon>Eukaryota</taxon>
        <taxon>Metazoa</taxon>
        <taxon>Ecdysozoa</taxon>
        <taxon>Arthropoda</taxon>
        <taxon>Chelicerata</taxon>
        <taxon>Arachnida</taxon>
        <taxon>Araneae</taxon>
        <taxon>Araneomorphae</taxon>
        <taxon>Entelegynae</taxon>
        <taxon>Araneoidea</taxon>
        <taxon>Nephilidae</taxon>
        <taxon>Trichonephila</taxon>
    </lineage>
</organism>